<evidence type="ECO:0000256" key="1">
    <source>
        <dbReference type="ARBA" id="ARBA00004304"/>
    </source>
</evidence>
<dbReference type="Pfam" id="PF00895">
    <property type="entry name" value="ATP-synt_8"/>
    <property type="match status" value="1"/>
</dbReference>
<evidence type="ECO:0000313" key="14">
    <source>
        <dbReference type="EMBL" id="URX54360.1"/>
    </source>
</evidence>
<dbReference type="GO" id="GO:0015078">
    <property type="term" value="F:proton transmembrane transporter activity"/>
    <property type="evidence" value="ECO:0007669"/>
    <property type="project" value="InterPro"/>
</dbReference>
<dbReference type="AlphaFoldDB" id="A0A8X8M3R8"/>
<evidence type="ECO:0000256" key="5">
    <source>
        <dbReference type="ARBA" id="ARBA00022547"/>
    </source>
</evidence>
<organism evidence="14">
    <name type="scientific">Calcaritermes nigriceps</name>
    <dbReference type="NCBI Taxonomy" id="906891"/>
    <lineage>
        <taxon>Eukaryota</taxon>
        <taxon>Metazoa</taxon>
        <taxon>Ecdysozoa</taxon>
        <taxon>Arthropoda</taxon>
        <taxon>Hexapoda</taxon>
        <taxon>Insecta</taxon>
        <taxon>Pterygota</taxon>
        <taxon>Neoptera</taxon>
        <taxon>Polyneoptera</taxon>
        <taxon>Dictyoptera</taxon>
        <taxon>Blattodea</taxon>
        <taxon>Blattoidea</taxon>
        <taxon>Termitoidae</taxon>
        <taxon>Kalotermitidae</taxon>
        <taxon>Glyptotermitinae</taxon>
        <taxon>Calcaritermes</taxon>
    </lineage>
</organism>
<dbReference type="GO" id="GO:0031966">
    <property type="term" value="C:mitochondrial membrane"/>
    <property type="evidence" value="ECO:0007669"/>
    <property type="project" value="UniProtKB-SubCell"/>
</dbReference>
<keyword evidence="4 12" id="KW-0813">Transport</keyword>
<evidence type="ECO:0000256" key="2">
    <source>
        <dbReference type="ARBA" id="ARBA00008892"/>
    </source>
</evidence>
<evidence type="ECO:0000256" key="10">
    <source>
        <dbReference type="ARBA" id="ARBA00023128"/>
    </source>
</evidence>
<keyword evidence="10 12" id="KW-0496">Mitochondrion</keyword>
<keyword evidence="11 13" id="KW-0472">Membrane</keyword>
<evidence type="ECO:0000256" key="11">
    <source>
        <dbReference type="ARBA" id="ARBA00023136"/>
    </source>
</evidence>
<evidence type="ECO:0000256" key="8">
    <source>
        <dbReference type="ARBA" id="ARBA00022989"/>
    </source>
</evidence>
<dbReference type="InterPro" id="IPR001421">
    <property type="entry name" value="ATP8_metazoa"/>
</dbReference>
<comment type="subunit">
    <text evidence="3">F-type ATPases have 2 components, CF(1) - the catalytic core - and CF(0) - the membrane proton channel.</text>
</comment>
<geneLocation type="mitochondrion" evidence="14"/>
<sequence>MPQMMPLSWLILFIMFSMALLIFAATNFYLYIPKTFTTENKISVKSINWKW</sequence>
<keyword evidence="6 12" id="KW-0812">Transmembrane</keyword>
<evidence type="ECO:0000256" key="3">
    <source>
        <dbReference type="ARBA" id="ARBA00011291"/>
    </source>
</evidence>
<keyword evidence="5 12" id="KW-0138">CF(0)</keyword>
<protein>
    <recommendedName>
        <fullName evidence="12">ATP synthase complex subunit 8</fullName>
    </recommendedName>
</protein>
<gene>
    <name evidence="14" type="primary">ATP8</name>
</gene>
<evidence type="ECO:0000256" key="7">
    <source>
        <dbReference type="ARBA" id="ARBA00022781"/>
    </source>
</evidence>
<evidence type="ECO:0000256" key="12">
    <source>
        <dbReference type="RuleBase" id="RU003661"/>
    </source>
</evidence>
<dbReference type="EMBL" id="OM991430">
    <property type="protein sequence ID" value="URX54360.1"/>
    <property type="molecule type" value="Genomic_DNA"/>
</dbReference>
<proteinExistence type="inferred from homology"/>
<dbReference type="GO" id="GO:0045259">
    <property type="term" value="C:proton-transporting ATP synthase complex"/>
    <property type="evidence" value="ECO:0007669"/>
    <property type="project" value="UniProtKB-KW"/>
</dbReference>
<comment type="subcellular location">
    <subcellularLocation>
        <location evidence="1 12">Mitochondrion membrane</location>
        <topology evidence="1 12">Single-pass membrane protein</topology>
    </subcellularLocation>
</comment>
<evidence type="ECO:0000256" key="6">
    <source>
        <dbReference type="ARBA" id="ARBA00022692"/>
    </source>
</evidence>
<name>A0A8X8M3R8_9NEOP</name>
<keyword evidence="7 12" id="KW-0375">Hydrogen ion transport</keyword>
<evidence type="ECO:0000256" key="9">
    <source>
        <dbReference type="ARBA" id="ARBA00023065"/>
    </source>
</evidence>
<evidence type="ECO:0000256" key="4">
    <source>
        <dbReference type="ARBA" id="ARBA00022448"/>
    </source>
</evidence>
<reference evidence="14" key="1">
    <citation type="journal article" date="2022" name="Mol. Biol. Evol.">
        <title>Molecular phylogeny reveals the past transoceanic voyages of drywood termites (Isoptera, Kalotermitidae).</title>
        <authorList>
            <person name="Bucek A."/>
            <person name="Wang M."/>
            <person name="Sobotnik J."/>
            <person name="Hellemans S."/>
            <person name="Sillam-Dusses D."/>
            <person name="Mizumoto N."/>
            <person name="Stiblik P."/>
            <person name="Clitheroe C."/>
            <person name="Lu T."/>
            <person name="Gonzalez Plaza J.J."/>
            <person name="Mohagan A."/>
            <person name="Rafanomezantsoa J.J."/>
            <person name="Fisher B."/>
            <person name="Engel M.S."/>
            <person name="Roisin Y."/>
            <person name="Evans T.A."/>
            <person name="Scheffrahn R."/>
            <person name="Bourguignon T."/>
        </authorList>
    </citation>
    <scope>NUCLEOTIDE SEQUENCE</scope>
    <source>
        <strain evidence="14">PN1380_0</strain>
    </source>
</reference>
<keyword evidence="9 12" id="KW-0406">Ion transport</keyword>
<accession>A0A8X8M3R8</accession>
<feature type="transmembrane region" description="Helical" evidence="13">
    <location>
        <begin position="6"/>
        <end position="32"/>
    </location>
</feature>
<comment type="similarity">
    <text evidence="2 12">Belongs to the ATPase protein 8 family.</text>
</comment>
<evidence type="ECO:0000256" key="13">
    <source>
        <dbReference type="SAM" id="Phobius"/>
    </source>
</evidence>
<dbReference type="GO" id="GO:0015986">
    <property type="term" value="P:proton motive force-driven ATP synthesis"/>
    <property type="evidence" value="ECO:0007669"/>
    <property type="project" value="InterPro"/>
</dbReference>
<keyword evidence="8 13" id="KW-1133">Transmembrane helix</keyword>